<keyword evidence="1" id="KW-0812">Transmembrane</keyword>
<feature type="transmembrane region" description="Helical" evidence="1">
    <location>
        <begin position="7"/>
        <end position="25"/>
    </location>
</feature>
<keyword evidence="1" id="KW-1133">Transmembrane helix</keyword>
<gene>
    <name evidence="2" type="ORF">N4264_22425</name>
</gene>
<dbReference type="RefSeq" id="WP_261694432.1">
    <property type="nucleotide sequence ID" value="NZ_CP104694.1"/>
</dbReference>
<sequence>MNAQRLGVWLWAALVALQFAWYLWLAPPPVASPWVSSLLAAGVLLLPVLALRSGVQRALLWVGLIALLYFMHGVVVAFSLPRSRLPAVLEVVLCVALIGVLGYAALRDKRTARASQAVAPPNLQRNSDVLRAAGRRTGQSVSR</sequence>
<evidence type="ECO:0000256" key="1">
    <source>
        <dbReference type="SAM" id="Phobius"/>
    </source>
</evidence>
<dbReference type="EMBL" id="CP104694">
    <property type="protein sequence ID" value="UXI67462.1"/>
    <property type="molecule type" value="Genomic_DNA"/>
</dbReference>
<feature type="transmembrane region" description="Helical" evidence="1">
    <location>
        <begin position="31"/>
        <end position="51"/>
    </location>
</feature>
<dbReference type="InterPro" id="IPR018643">
    <property type="entry name" value="DUF2069_membrane"/>
</dbReference>
<evidence type="ECO:0000313" key="2">
    <source>
        <dbReference type="EMBL" id="UXI67462.1"/>
    </source>
</evidence>
<dbReference type="Pfam" id="PF09842">
    <property type="entry name" value="DUF2069"/>
    <property type="match status" value="1"/>
</dbReference>
<keyword evidence="1" id="KW-0472">Membrane</keyword>
<reference evidence="2" key="1">
    <citation type="submission" date="2022-09" db="EMBL/GenBank/DDBJ databases">
        <title>Tahibacter sp. nov., isolated from a fresh water.</title>
        <authorList>
            <person name="Baek J.H."/>
            <person name="Lee J.K."/>
            <person name="Kim J.M."/>
            <person name="Jeon C.O."/>
        </authorList>
    </citation>
    <scope>NUCLEOTIDE SEQUENCE</scope>
    <source>
        <strain evidence="2">W38</strain>
    </source>
</reference>
<feature type="transmembrane region" description="Helical" evidence="1">
    <location>
        <begin position="58"/>
        <end position="81"/>
    </location>
</feature>
<keyword evidence="3" id="KW-1185">Reference proteome</keyword>
<proteinExistence type="predicted"/>
<accession>A0ABY6BD56</accession>
<organism evidence="2 3">
    <name type="scientific">Tahibacter amnicola</name>
    <dbReference type="NCBI Taxonomy" id="2976241"/>
    <lineage>
        <taxon>Bacteria</taxon>
        <taxon>Pseudomonadati</taxon>
        <taxon>Pseudomonadota</taxon>
        <taxon>Gammaproteobacteria</taxon>
        <taxon>Lysobacterales</taxon>
        <taxon>Rhodanobacteraceae</taxon>
        <taxon>Tahibacter</taxon>
    </lineage>
</organism>
<protein>
    <submittedName>
        <fullName evidence="2">DUF2069 domain-containing protein</fullName>
    </submittedName>
</protein>
<evidence type="ECO:0000313" key="3">
    <source>
        <dbReference type="Proteomes" id="UP001064632"/>
    </source>
</evidence>
<name>A0ABY6BD56_9GAMM</name>
<feature type="transmembrane region" description="Helical" evidence="1">
    <location>
        <begin position="87"/>
        <end position="106"/>
    </location>
</feature>
<dbReference type="Proteomes" id="UP001064632">
    <property type="component" value="Chromosome"/>
</dbReference>